<keyword evidence="2" id="KW-0813">Transport</keyword>
<feature type="transmembrane region" description="Helical" evidence="8">
    <location>
        <begin position="400"/>
        <end position="420"/>
    </location>
</feature>
<keyword evidence="4 8" id="KW-0812">Transmembrane</keyword>
<keyword evidence="6 8" id="KW-0472">Membrane</keyword>
<evidence type="ECO:0000313" key="11">
    <source>
        <dbReference type="Proteomes" id="UP000183508"/>
    </source>
</evidence>
<feature type="transmembrane region" description="Helical" evidence="8">
    <location>
        <begin position="142"/>
        <end position="164"/>
    </location>
</feature>
<dbReference type="CDD" id="cd17324">
    <property type="entry name" value="MFS_NepI_like"/>
    <property type="match status" value="1"/>
</dbReference>
<dbReference type="STRING" id="392015.SAMN05421543_10135"/>
<evidence type="ECO:0000256" key="8">
    <source>
        <dbReference type="SAM" id="Phobius"/>
    </source>
</evidence>
<keyword evidence="5 8" id="KW-1133">Transmembrane helix</keyword>
<dbReference type="Gene3D" id="1.20.1250.20">
    <property type="entry name" value="MFS general substrate transporter like domains"/>
    <property type="match status" value="1"/>
</dbReference>
<name>A0A1I7F337_9BACL</name>
<dbReference type="Pfam" id="PF07690">
    <property type="entry name" value="MFS_1"/>
    <property type="match status" value="1"/>
</dbReference>
<reference evidence="11" key="1">
    <citation type="submission" date="2016-10" db="EMBL/GenBank/DDBJ databases">
        <authorList>
            <person name="Varghese N."/>
        </authorList>
    </citation>
    <scope>NUCLEOTIDE SEQUENCE [LARGE SCALE GENOMIC DNA]</scope>
    <source>
        <strain evidence="11">DSM 17980</strain>
    </source>
</reference>
<evidence type="ECO:0000256" key="6">
    <source>
        <dbReference type="ARBA" id="ARBA00023136"/>
    </source>
</evidence>
<dbReference type="InterPro" id="IPR020846">
    <property type="entry name" value="MFS_dom"/>
</dbReference>
<evidence type="ECO:0000256" key="1">
    <source>
        <dbReference type="ARBA" id="ARBA00004651"/>
    </source>
</evidence>
<evidence type="ECO:0000256" key="3">
    <source>
        <dbReference type="ARBA" id="ARBA00022475"/>
    </source>
</evidence>
<organism evidence="10 11">
    <name type="scientific">Alicyclobacillus macrosporangiidus</name>
    <dbReference type="NCBI Taxonomy" id="392015"/>
    <lineage>
        <taxon>Bacteria</taxon>
        <taxon>Bacillati</taxon>
        <taxon>Bacillota</taxon>
        <taxon>Bacilli</taxon>
        <taxon>Bacillales</taxon>
        <taxon>Alicyclobacillaceae</taxon>
        <taxon>Alicyclobacillus</taxon>
    </lineage>
</organism>
<sequence>MTTVGPSDRDARAPSSGALWALALGGFLVNADNRAIAPMLPAMAQSLHVTAATAGLLVTAYSLPYGLFQLVYGPLADAVGKVRTIVVAVGLFGLGTILCGAVQGFTWLMVLRVLTGIFAAGIIPTTLAYIGDTFPPASRPRAIAFFMSMTTTGQVLGIVIGGLLAQFVSYRVLFVLLGLAAIPALLAMRRPENGDARRHERLDPAATGQRFTPGDTGQQFHPEDTRHRFTSAEALRRYAVLLRSLRAWGLYGLVFCEGFAFYGGFTYLGVFGVSQLHLSYLVIGLLTALYSLGALVGSRTIAVVLSRAGAFRMPMLGATLMTLGYAMIWAWPSVAALTAGFLVLGFGFSYCHSTLQTFATELLPEGRATAVSVFAFSLFLGSGVGPMVTGTVMDHHGLRSLLAVATLAMAAFTLLCLTLWRRRRSPSVFDASLGG</sequence>
<dbReference type="GO" id="GO:0005886">
    <property type="term" value="C:plasma membrane"/>
    <property type="evidence" value="ECO:0007669"/>
    <property type="project" value="UniProtKB-SubCell"/>
</dbReference>
<dbReference type="Proteomes" id="UP000183508">
    <property type="component" value="Unassembled WGS sequence"/>
</dbReference>
<feature type="transmembrane region" description="Helical" evidence="8">
    <location>
        <begin position="84"/>
        <end position="103"/>
    </location>
</feature>
<evidence type="ECO:0000256" key="4">
    <source>
        <dbReference type="ARBA" id="ARBA00022692"/>
    </source>
</evidence>
<evidence type="ECO:0000256" key="5">
    <source>
        <dbReference type="ARBA" id="ARBA00022989"/>
    </source>
</evidence>
<evidence type="ECO:0000259" key="9">
    <source>
        <dbReference type="PROSITE" id="PS50850"/>
    </source>
</evidence>
<feature type="transmembrane region" description="Helical" evidence="8">
    <location>
        <begin position="334"/>
        <end position="355"/>
    </location>
</feature>
<feature type="region of interest" description="Disordered" evidence="7">
    <location>
        <begin position="196"/>
        <end position="223"/>
    </location>
</feature>
<feature type="transmembrane region" description="Helical" evidence="8">
    <location>
        <begin position="109"/>
        <end position="130"/>
    </location>
</feature>
<dbReference type="InterPro" id="IPR036259">
    <property type="entry name" value="MFS_trans_sf"/>
</dbReference>
<dbReference type="InterPro" id="IPR050189">
    <property type="entry name" value="MFS_Efflux_Transporters"/>
</dbReference>
<dbReference type="RefSeq" id="WP_074948440.1">
    <property type="nucleotide sequence ID" value="NZ_FPBV01000001.1"/>
</dbReference>
<dbReference type="PANTHER" id="PTHR43124">
    <property type="entry name" value="PURINE EFFLUX PUMP PBUE"/>
    <property type="match status" value="1"/>
</dbReference>
<dbReference type="SUPFAM" id="SSF103473">
    <property type="entry name" value="MFS general substrate transporter"/>
    <property type="match status" value="1"/>
</dbReference>
<dbReference type="PANTHER" id="PTHR43124:SF3">
    <property type="entry name" value="CHLORAMPHENICOL EFFLUX PUMP RV0191"/>
    <property type="match status" value="1"/>
</dbReference>
<feature type="transmembrane region" description="Helical" evidence="8">
    <location>
        <begin position="277"/>
        <end position="297"/>
    </location>
</feature>
<keyword evidence="3" id="KW-1003">Cell membrane</keyword>
<comment type="subcellular location">
    <subcellularLocation>
        <location evidence="1">Cell membrane</location>
        <topology evidence="1">Multi-pass membrane protein</topology>
    </subcellularLocation>
</comment>
<dbReference type="EMBL" id="FPBV01000001">
    <property type="protein sequence ID" value="SFU30554.1"/>
    <property type="molecule type" value="Genomic_DNA"/>
</dbReference>
<evidence type="ECO:0000256" key="7">
    <source>
        <dbReference type="SAM" id="MobiDB-lite"/>
    </source>
</evidence>
<feature type="transmembrane region" description="Helical" evidence="8">
    <location>
        <begin position="170"/>
        <end position="188"/>
    </location>
</feature>
<protein>
    <submittedName>
        <fullName evidence="10">Predicted arabinose efflux permease, MFS family</fullName>
    </submittedName>
</protein>
<evidence type="ECO:0000313" key="10">
    <source>
        <dbReference type="EMBL" id="SFU30554.1"/>
    </source>
</evidence>
<dbReference type="AlphaFoldDB" id="A0A1I7F337"/>
<feature type="transmembrane region" description="Helical" evidence="8">
    <location>
        <begin position="47"/>
        <end position="72"/>
    </location>
</feature>
<dbReference type="PROSITE" id="PS50850">
    <property type="entry name" value="MFS"/>
    <property type="match status" value="1"/>
</dbReference>
<feature type="transmembrane region" description="Helical" evidence="8">
    <location>
        <begin position="367"/>
        <end position="388"/>
    </location>
</feature>
<feature type="transmembrane region" description="Helical" evidence="8">
    <location>
        <begin position="309"/>
        <end position="328"/>
    </location>
</feature>
<keyword evidence="11" id="KW-1185">Reference proteome</keyword>
<feature type="domain" description="Major facilitator superfamily (MFS) profile" evidence="9">
    <location>
        <begin position="18"/>
        <end position="423"/>
    </location>
</feature>
<gene>
    <name evidence="10" type="ORF">SAMN05421543_10135</name>
</gene>
<evidence type="ECO:0000256" key="2">
    <source>
        <dbReference type="ARBA" id="ARBA00022448"/>
    </source>
</evidence>
<dbReference type="GO" id="GO:0022857">
    <property type="term" value="F:transmembrane transporter activity"/>
    <property type="evidence" value="ECO:0007669"/>
    <property type="project" value="InterPro"/>
</dbReference>
<dbReference type="InterPro" id="IPR011701">
    <property type="entry name" value="MFS"/>
</dbReference>
<feature type="transmembrane region" description="Helical" evidence="8">
    <location>
        <begin position="245"/>
        <end position="265"/>
    </location>
</feature>
<accession>A0A1I7F337</accession>
<proteinExistence type="predicted"/>